<gene>
    <name evidence="5" type="ORF">LSAT_V11C600339650</name>
</gene>
<comment type="similarity">
    <text evidence="1">Belongs to the mTERF family.</text>
</comment>
<dbReference type="InterPro" id="IPR038538">
    <property type="entry name" value="MTERF_sf"/>
</dbReference>
<feature type="compositionally biased region" description="Low complexity" evidence="4">
    <location>
        <begin position="14"/>
        <end position="23"/>
    </location>
</feature>
<evidence type="ECO:0000313" key="6">
    <source>
        <dbReference type="Proteomes" id="UP000235145"/>
    </source>
</evidence>
<proteinExistence type="inferred from homology"/>
<evidence type="ECO:0000256" key="4">
    <source>
        <dbReference type="SAM" id="MobiDB-lite"/>
    </source>
</evidence>
<accession>A0A9R1V612</accession>
<dbReference type="EMBL" id="NBSK02000006">
    <property type="protein sequence ID" value="KAJ0199514.1"/>
    <property type="molecule type" value="Genomic_DNA"/>
</dbReference>
<dbReference type="AlphaFoldDB" id="A0A9R1V612"/>
<dbReference type="Proteomes" id="UP000235145">
    <property type="component" value="Unassembled WGS sequence"/>
</dbReference>
<reference evidence="5 6" key="1">
    <citation type="journal article" date="2017" name="Nat. Commun.">
        <title>Genome assembly with in vitro proximity ligation data and whole-genome triplication in lettuce.</title>
        <authorList>
            <person name="Reyes-Chin-Wo S."/>
            <person name="Wang Z."/>
            <person name="Yang X."/>
            <person name="Kozik A."/>
            <person name="Arikit S."/>
            <person name="Song C."/>
            <person name="Xia L."/>
            <person name="Froenicke L."/>
            <person name="Lavelle D.O."/>
            <person name="Truco M.J."/>
            <person name="Xia R."/>
            <person name="Zhu S."/>
            <person name="Xu C."/>
            <person name="Xu H."/>
            <person name="Xu X."/>
            <person name="Cox K."/>
            <person name="Korf I."/>
            <person name="Meyers B.C."/>
            <person name="Michelmore R.W."/>
        </authorList>
    </citation>
    <scope>NUCLEOTIDE SEQUENCE [LARGE SCALE GENOMIC DNA]</scope>
    <source>
        <strain evidence="6">cv. Salinas</strain>
        <tissue evidence="5">Seedlings</tissue>
    </source>
</reference>
<evidence type="ECO:0008006" key="7">
    <source>
        <dbReference type="Google" id="ProtNLM"/>
    </source>
</evidence>
<name>A0A9R1V612_LACSA</name>
<feature type="region of interest" description="Disordered" evidence="4">
    <location>
        <begin position="14"/>
        <end position="48"/>
    </location>
</feature>
<dbReference type="Pfam" id="PF02536">
    <property type="entry name" value="mTERF"/>
    <property type="match status" value="1"/>
</dbReference>
<comment type="caution">
    <text evidence="5">The sequence shown here is derived from an EMBL/GenBank/DDBJ whole genome shotgun (WGS) entry which is preliminary data.</text>
</comment>
<sequence length="257" mass="29002">MYGYPRLKSKLTAPTLPTLHLLPQQKPHGTTAHRTTTSKPSRHTETSAGMLGSSLPSAILTIDSGKVSVFSLDLESYSSNAKFSHSYQPSNNKTAKFTTSKRWKTQSTRRTQEIILTEEDTKTWEACRQSLSQFKFTVEEEDKILGKAFGFLHSPYWGEEREKVVPKSDQINAILDYLKGLGLLDDDISKVLKKFPEVVGCSLENEVKVNIEILEKQWGIKGKSLKNLLLRNPKVLGFIVDCKGDCMALCTRCWVRF</sequence>
<feature type="compositionally biased region" description="Polar residues" evidence="4">
    <location>
        <begin position="83"/>
        <end position="98"/>
    </location>
</feature>
<dbReference type="GO" id="GO:0006353">
    <property type="term" value="P:DNA-templated transcription termination"/>
    <property type="evidence" value="ECO:0007669"/>
    <property type="project" value="UniProtKB-KW"/>
</dbReference>
<evidence type="ECO:0000256" key="2">
    <source>
        <dbReference type="ARBA" id="ARBA00022472"/>
    </source>
</evidence>
<keyword evidence="3" id="KW-0809">Transit peptide</keyword>
<keyword evidence="2" id="KW-0805">Transcription regulation</keyword>
<dbReference type="FunFam" id="1.25.70.10:FF:000013">
    <property type="entry name" value="uncharacterized protein LOC106769908"/>
    <property type="match status" value="1"/>
</dbReference>
<feature type="region of interest" description="Disordered" evidence="4">
    <location>
        <begin position="83"/>
        <end position="103"/>
    </location>
</feature>
<evidence type="ECO:0000256" key="1">
    <source>
        <dbReference type="ARBA" id="ARBA00007692"/>
    </source>
</evidence>
<evidence type="ECO:0000256" key="3">
    <source>
        <dbReference type="ARBA" id="ARBA00022946"/>
    </source>
</evidence>
<keyword evidence="2" id="KW-0804">Transcription</keyword>
<keyword evidence="6" id="KW-1185">Reference proteome</keyword>
<keyword evidence="2" id="KW-0806">Transcription termination</keyword>
<evidence type="ECO:0000313" key="5">
    <source>
        <dbReference type="EMBL" id="KAJ0199514.1"/>
    </source>
</evidence>
<protein>
    <recommendedName>
        <fullName evidence="7">Mitochodrial transcription termination factor-related protein</fullName>
    </recommendedName>
</protein>
<organism evidence="5 6">
    <name type="scientific">Lactuca sativa</name>
    <name type="common">Garden lettuce</name>
    <dbReference type="NCBI Taxonomy" id="4236"/>
    <lineage>
        <taxon>Eukaryota</taxon>
        <taxon>Viridiplantae</taxon>
        <taxon>Streptophyta</taxon>
        <taxon>Embryophyta</taxon>
        <taxon>Tracheophyta</taxon>
        <taxon>Spermatophyta</taxon>
        <taxon>Magnoliopsida</taxon>
        <taxon>eudicotyledons</taxon>
        <taxon>Gunneridae</taxon>
        <taxon>Pentapetalae</taxon>
        <taxon>asterids</taxon>
        <taxon>campanulids</taxon>
        <taxon>Asterales</taxon>
        <taxon>Asteraceae</taxon>
        <taxon>Cichorioideae</taxon>
        <taxon>Cichorieae</taxon>
        <taxon>Lactucinae</taxon>
        <taxon>Lactuca</taxon>
    </lineage>
</organism>
<dbReference type="Gene3D" id="1.25.70.10">
    <property type="entry name" value="Transcription termination factor 3, mitochondrial"/>
    <property type="match status" value="1"/>
</dbReference>
<dbReference type="GO" id="GO:0003676">
    <property type="term" value="F:nucleic acid binding"/>
    <property type="evidence" value="ECO:0007669"/>
    <property type="project" value="InterPro"/>
</dbReference>
<dbReference type="InterPro" id="IPR003690">
    <property type="entry name" value="MTERF"/>
</dbReference>